<evidence type="ECO:0000256" key="1">
    <source>
        <dbReference type="ARBA" id="ARBA00022729"/>
    </source>
</evidence>
<dbReference type="Pfam" id="PF13946">
    <property type="entry name" value="DUF4214"/>
    <property type="match status" value="1"/>
</dbReference>
<proteinExistence type="predicted"/>
<feature type="chain" id="PRO_5045568816" evidence="2">
    <location>
        <begin position="20"/>
        <end position="554"/>
    </location>
</feature>
<sequence>MRKSTLALMVAVLTSCGGADHGTSNTSVQLGTVERMMAPLSAPSTSFESQVYRLYKAAFNREPDPAGHAYWVGLMHNGMSLYDVAWNFIASEEFKQRYGSGLTTAQYINQLYANVLDRLPDREGFTYWFSILSNRILDHHQVLVQFSESAENVVNTSRPWREVSSVAFPYIGTVLGTALLRRPDGTNLVVVNGPSADISLEWYFTCKQAPFVALGINSAGVLTNATNALGATSTALLSREMIVADFNSDGLDDFFSGNSGCHEWKILNTPIGEPNSLFLTSGGLITNATPTISAFSSYTHSVAAAVTGYSANVDVIVGSNGGDILHPYILRGDGKGGFVRDPAALVSDLEKFTAVLLEDVNGDGKADLITGTQEQSAVAGHVYLNNGQGKFNSPALPLPVGINGARNNLVQDIVATDLNGDGKKDLLLSTTQKAPIFYGNGKVQVLIGNGDGTFVDKTAIYFPTANNNRAWTQFLHLADLDQDGKLDLVLQTDMVQDADIVAYRFTGSAFEPISRDLMPRQVNSLLPVLSQGKLTLLSIYTNGGNLQAKAFQLK</sequence>
<evidence type="ECO:0000259" key="3">
    <source>
        <dbReference type="Pfam" id="PF13946"/>
    </source>
</evidence>
<dbReference type="PROSITE" id="PS51257">
    <property type="entry name" value="PROKAR_LIPOPROTEIN"/>
    <property type="match status" value="1"/>
</dbReference>
<dbReference type="InterPro" id="IPR013517">
    <property type="entry name" value="FG-GAP"/>
</dbReference>
<dbReference type="Gene3D" id="2.130.10.130">
    <property type="entry name" value="Integrin alpha, N-terminal"/>
    <property type="match status" value="2"/>
</dbReference>
<keyword evidence="5" id="KW-1185">Reference proteome</keyword>
<evidence type="ECO:0000313" key="4">
    <source>
        <dbReference type="EMBL" id="MEC4718283.1"/>
    </source>
</evidence>
<dbReference type="InterPro" id="IPR028994">
    <property type="entry name" value="Integrin_alpha_N"/>
</dbReference>
<dbReference type="Pfam" id="PF13517">
    <property type="entry name" value="FG-GAP_3"/>
    <property type="match status" value="2"/>
</dbReference>
<feature type="domain" description="DUF4214" evidence="3">
    <location>
        <begin position="86"/>
        <end position="153"/>
    </location>
</feature>
<reference evidence="4 5" key="1">
    <citation type="submission" date="2023-10" db="EMBL/GenBank/DDBJ databases">
        <title>Noviherbaspirillum sp. CPCC 100848 genome assembly.</title>
        <authorList>
            <person name="Li X.Y."/>
            <person name="Fang X.M."/>
        </authorList>
    </citation>
    <scope>NUCLEOTIDE SEQUENCE [LARGE SCALE GENOMIC DNA]</scope>
    <source>
        <strain evidence="4 5">CPCC 100848</strain>
    </source>
</reference>
<evidence type="ECO:0000256" key="2">
    <source>
        <dbReference type="SAM" id="SignalP"/>
    </source>
</evidence>
<evidence type="ECO:0000313" key="5">
    <source>
        <dbReference type="Proteomes" id="UP001352263"/>
    </source>
</evidence>
<keyword evidence="1 2" id="KW-0732">Signal</keyword>
<name>A0ABU6J3S5_9BURK</name>
<dbReference type="PANTHER" id="PTHR44103:SF1">
    <property type="entry name" value="PROPROTEIN CONVERTASE P"/>
    <property type="match status" value="1"/>
</dbReference>
<organism evidence="4 5">
    <name type="scientific">Noviherbaspirillum album</name>
    <dbReference type="NCBI Taxonomy" id="3080276"/>
    <lineage>
        <taxon>Bacteria</taxon>
        <taxon>Pseudomonadati</taxon>
        <taxon>Pseudomonadota</taxon>
        <taxon>Betaproteobacteria</taxon>
        <taxon>Burkholderiales</taxon>
        <taxon>Oxalobacteraceae</taxon>
        <taxon>Noviherbaspirillum</taxon>
    </lineage>
</organism>
<dbReference type="InterPro" id="IPR038255">
    <property type="entry name" value="PBS_linker_sf"/>
</dbReference>
<dbReference type="Gene3D" id="1.10.3130.20">
    <property type="entry name" value="Phycobilisome linker domain"/>
    <property type="match status" value="1"/>
</dbReference>
<dbReference type="InterPro" id="IPR025282">
    <property type="entry name" value="DUF4214"/>
</dbReference>
<dbReference type="EMBL" id="JAWIIV010000002">
    <property type="protein sequence ID" value="MEC4718283.1"/>
    <property type="molecule type" value="Genomic_DNA"/>
</dbReference>
<dbReference type="Proteomes" id="UP001352263">
    <property type="component" value="Unassembled WGS sequence"/>
</dbReference>
<feature type="signal peptide" evidence="2">
    <location>
        <begin position="1"/>
        <end position="19"/>
    </location>
</feature>
<protein>
    <submittedName>
        <fullName evidence="4">DUF4214 domain-containing protein</fullName>
    </submittedName>
</protein>
<accession>A0ABU6J3S5</accession>
<dbReference type="PANTHER" id="PTHR44103">
    <property type="entry name" value="PROPROTEIN CONVERTASE P"/>
    <property type="match status" value="1"/>
</dbReference>
<gene>
    <name evidence="4" type="ORF">RY831_03925</name>
</gene>
<dbReference type="SUPFAM" id="SSF69318">
    <property type="entry name" value="Integrin alpha N-terminal domain"/>
    <property type="match status" value="1"/>
</dbReference>
<dbReference type="RefSeq" id="WP_326505033.1">
    <property type="nucleotide sequence ID" value="NZ_JAWIIV010000002.1"/>
</dbReference>
<comment type="caution">
    <text evidence="4">The sequence shown here is derived from an EMBL/GenBank/DDBJ whole genome shotgun (WGS) entry which is preliminary data.</text>
</comment>